<reference evidence="8" key="1">
    <citation type="submission" date="2025-08" db="UniProtKB">
        <authorList>
            <consortium name="RefSeq"/>
        </authorList>
    </citation>
    <scope>IDENTIFICATION</scope>
    <source>
        <tissue evidence="8">Silk gland</tissue>
    </source>
</reference>
<dbReference type="AlphaFoldDB" id="A0A6J2JJQ8"/>
<evidence type="ECO:0000313" key="7">
    <source>
        <dbReference type="Proteomes" id="UP000504629"/>
    </source>
</evidence>
<name>A0A6J2JJQ8_BOMMA</name>
<evidence type="ECO:0000256" key="2">
    <source>
        <dbReference type="ARBA" id="ARBA00022525"/>
    </source>
</evidence>
<proteinExistence type="inferred from homology"/>
<evidence type="ECO:0000256" key="1">
    <source>
        <dbReference type="ARBA" id="ARBA00004613"/>
    </source>
</evidence>
<comment type="similarity">
    <text evidence="5">Belongs to the 30 kDa lipoprotein family.</text>
</comment>
<dbReference type="GO" id="GO:0005576">
    <property type="term" value="C:extracellular region"/>
    <property type="evidence" value="ECO:0007669"/>
    <property type="project" value="UniProtKB-SubCell"/>
</dbReference>
<gene>
    <name evidence="8" type="primary">LOC114242521</name>
</gene>
<keyword evidence="7" id="KW-1185">Reference proteome</keyword>
<dbReference type="InterPro" id="IPR042046">
    <property type="entry name" value="Lipoprotein_11_N"/>
</dbReference>
<dbReference type="GeneID" id="114242521"/>
<feature type="chain" id="PRO_5026950019" evidence="6">
    <location>
        <begin position="24"/>
        <end position="282"/>
    </location>
</feature>
<dbReference type="Proteomes" id="UP000504629">
    <property type="component" value="Unplaced"/>
</dbReference>
<dbReference type="Gene3D" id="2.80.10.50">
    <property type="match status" value="1"/>
</dbReference>
<comment type="subcellular location">
    <subcellularLocation>
        <location evidence="1">Secreted</location>
    </subcellularLocation>
</comment>
<dbReference type="InterPro" id="IPR004943">
    <property type="entry name" value="Lipoprotein_11"/>
</dbReference>
<dbReference type="Pfam" id="PF03260">
    <property type="entry name" value="Lipoprotein_11"/>
    <property type="match status" value="1"/>
</dbReference>
<sequence>MFQVTVIMKLLVVFAMCVLAASASVVEMIMDGNLAPNQDLEDKLYNSILTGNYDSAVAQSLEHERQNKGSVIQNVVNNLIVDKRRNTMEYCYKLWVGKGQHIIRKYFPLSFQLIMTGDFVKLVYTNYNLALKLSCYYYFNNERIAYGDGKNKDQDVISWKFITLWEDNRVYFKIYNTKYNQYLKMSSKIDCNARDRIAKGSNTADSTSEQWFLQPAKYKNHSAFFIYNRESNDALELGGIVDGSRDRMAFGYNGEVAICHDGEVASLPAIYSWMIIRFWPTA</sequence>
<dbReference type="RefSeq" id="XP_028029508.1">
    <property type="nucleotide sequence ID" value="XM_028173707.1"/>
</dbReference>
<protein>
    <submittedName>
        <fullName evidence="8">Low molecular mass 30 kDa lipoprotein 21G1-like</fullName>
    </submittedName>
</protein>
<keyword evidence="3 6" id="KW-0732">Signal</keyword>
<feature type="signal peptide" evidence="6">
    <location>
        <begin position="1"/>
        <end position="23"/>
    </location>
</feature>
<organism evidence="7 8">
    <name type="scientific">Bombyx mandarina</name>
    <name type="common">Wild silk moth</name>
    <name type="synonym">Wild silkworm</name>
    <dbReference type="NCBI Taxonomy" id="7092"/>
    <lineage>
        <taxon>Eukaryota</taxon>
        <taxon>Metazoa</taxon>
        <taxon>Ecdysozoa</taxon>
        <taxon>Arthropoda</taxon>
        <taxon>Hexapoda</taxon>
        <taxon>Insecta</taxon>
        <taxon>Pterygota</taxon>
        <taxon>Neoptera</taxon>
        <taxon>Endopterygota</taxon>
        <taxon>Lepidoptera</taxon>
        <taxon>Glossata</taxon>
        <taxon>Ditrysia</taxon>
        <taxon>Bombycoidea</taxon>
        <taxon>Bombycidae</taxon>
        <taxon>Bombycinae</taxon>
        <taxon>Bombyx</taxon>
    </lineage>
</organism>
<evidence type="ECO:0000256" key="5">
    <source>
        <dbReference type="ARBA" id="ARBA00024024"/>
    </source>
</evidence>
<dbReference type="KEGG" id="bman:114242521"/>
<dbReference type="OrthoDB" id="7401160at2759"/>
<evidence type="ECO:0000256" key="4">
    <source>
        <dbReference type="ARBA" id="ARBA00023288"/>
    </source>
</evidence>
<dbReference type="Gene3D" id="1.10.10.2400">
    <property type="entry name" value="Lepidopteran low molecular weight (30 kD) lipoprotein, N-terminal domain"/>
    <property type="match status" value="1"/>
</dbReference>
<keyword evidence="4" id="KW-0449">Lipoprotein</keyword>
<evidence type="ECO:0000256" key="6">
    <source>
        <dbReference type="SAM" id="SignalP"/>
    </source>
</evidence>
<accession>A0A6J2JJQ8</accession>
<keyword evidence="2" id="KW-0964">Secreted</keyword>
<evidence type="ECO:0000256" key="3">
    <source>
        <dbReference type="ARBA" id="ARBA00022729"/>
    </source>
</evidence>
<evidence type="ECO:0000313" key="8">
    <source>
        <dbReference type="RefSeq" id="XP_028029508.1"/>
    </source>
</evidence>